<dbReference type="EMBL" id="MNZT01000119">
    <property type="protein sequence ID" value="OIP95023.1"/>
    <property type="molecule type" value="Genomic_DNA"/>
</dbReference>
<dbReference type="AlphaFoldDB" id="A0A1J5IPB5"/>
<proteinExistence type="inferred from homology"/>
<evidence type="ECO:0000256" key="7">
    <source>
        <dbReference type="ARBA" id="ARBA00022884"/>
    </source>
</evidence>
<comment type="similarity">
    <text evidence="8">Belongs to the methyltransferase superfamily. RlmI family.</text>
</comment>
<dbReference type="Pfam" id="PF17785">
    <property type="entry name" value="PUA_3"/>
    <property type="match status" value="1"/>
</dbReference>
<name>A0A1J5IPB5_9BACT</name>
<evidence type="ECO:0000313" key="10">
    <source>
        <dbReference type="EMBL" id="OIP95023.1"/>
    </source>
</evidence>
<dbReference type="Proteomes" id="UP000183245">
    <property type="component" value="Unassembled WGS sequence"/>
</dbReference>
<dbReference type="Gene3D" id="3.30.750.80">
    <property type="entry name" value="RNA methyltransferase domain (HRMD) like"/>
    <property type="match status" value="1"/>
</dbReference>
<dbReference type="STRING" id="1817892.AUK40_06445"/>
<keyword evidence="5" id="KW-0808">Transferase</keyword>
<dbReference type="InterPro" id="IPR029063">
    <property type="entry name" value="SAM-dependent_MTases_sf"/>
</dbReference>
<accession>A0A1J5IPB5</accession>
<keyword evidence="4" id="KW-0489">Methyltransferase</keyword>
<dbReference type="PROSITE" id="PS50890">
    <property type="entry name" value="PUA"/>
    <property type="match status" value="1"/>
</dbReference>
<sequence>MNTITLKSGREKPTQRYHPWIFSGAIRSVSRGTKDGEIVTILSHRGGTLATGYYNSKSSIAVRVLDWGVETTDIEELVSARILSAIDMRQEILTGDSDSCRLIFSEGDGLPGLIADQYGDFLIVQFLTLGMDRLRKTVIQTLQQHLKPKGIYERSEGTNRKKEGLAPAYGVLAGVQPPDTLEIMIQGHRFLVDSLHGQKTGFYLDQAVNWKIIAEIAMGKTVLNCFSFTGAFGVFASAAGAREVTNIDTSAGALAMAEKNMSLNALSVAENIRADVFEQLRTYEKEGRQFDLIILDPPKLASSRRDLIPAARAYKDLNRIAMNILCDHGRLATFSCSEAMDSTLFDQVVWEASVESGIQMNRAMRLSQSGDHPVLLSFPEGHYLKGLLLQKR</sequence>
<dbReference type="CDD" id="cd21153">
    <property type="entry name" value="PUA_RlmI"/>
    <property type="match status" value="1"/>
</dbReference>
<reference evidence="10 11" key="1">
    <citation type="journal article" date="2016" name="Environ. Microbiol.">
        <title>Genomic resolution of a cold subsurface aquifer community provides metabolic insights for novel microbes adapted to high CO concentrations.</title>
        <authorList>
            <person name="Probst A.J."/>
            <person name="Castelle C.J."/>
            <person name="Singh A."/>
            <person name="Brown C.T."/>
            <person name="Anantharaman K."/>
            <person name="Sharon I."/>
            <person name="Hug L.A."/>
            <person name="Burstein D."/>
            <person name="Emerson J.B."/>
            <person name="Thomas B.C."/>
            <person name="Banfield J.F."/>
        </authorList>
    </citation>
    <scope>NUCLEOTIDE SEQUENCE [LARGE SCALE GENOMIC DNA]</scope>
    <source>
        <strain evidence="10">CG2_30_54_11</strain>
    </source>
</reference>
<evidence type="ECO:0000313" key="11">
    <source>
        <dbReference type="Proteomes" id="UP000183245"/>
    </source>
</evidence>
<dbReference type="SUPFAM" id="SSF88697">
    <property type="entry name" value="PUA domain-like"/>
    <property type="match status" value="1"/>
</dbReference>
<dbReference type="GO" id="GO:0005737">
    <property type="term" value="C:cytoplasm"/>
    <property type="evidence" value="ECO:0007669"/>
    <property type="project" value="UniProtKB-SubCell"/>
</dbReference>
<dbReference type="PANTHER" id="PTHR42873:SF1">
    <property type="entry name" value="S-ADENOSYLMETHIONINE-DEPENDENT METHYLTRANSFERASE DOMAIN-CONTAINING PROTEIN"/>
    <property type="match status" value="1"/>
</dbReference>
<dbReference type="SMART" id="SM00359">
    <property type="entry name" value="PUA"/>
    <property type="match status" value="1"/>
</dbReference>
<dbReference type="InterPro" id="IPR036974">
    <property type="entry name" value="PUA_sf"/>
</dbReference>
<keyword evidence="6" id="KW-0949">S-adenosyl-L-methionine</keyword>
<dbReference type="Pfam" id="PF10672">
    <property type="entry name" value="Methyltrans_SAM"/>
    <property type="match status" value="1"/>
</dbReference>
<dbReference type="CDD" id="cd02440">
    <property type="entry name" value="AdoMet_MTases"/>
    <property type="match status" value="1"/>
</dbReference>
<keyword evidence="2" id="KW-0963">Cytoplasm</keyword>
<evidence type="ECO:0000256" key="1">
    <source>
        <dbReference type="ARBA" id="ARBA00004496"/>
    </source>
</evidence>
<evidence type="ECO:0000256" key="8">
    <source>
        <dbReference type="ARBA" id="ARBA00038091"/>
    </source>
</evidence>
<dbReference type="InterPro" id="IPR015947">
    <property type="entry name" value="PUA-like_sf"/>
</dbReference>
<comment type="caution">
    <text evidence="10">The sequence shown here is derived from an EMBL/GenBank/DDBJ whole genome shotgun (WGS) entry which is preliminary data.</text>
</comment>
<keyword evidence="3" id="KW-0698">rRNA processing</keyword>
<organism evidence="10 11">
    <name type="scientific">Candidatus Wirthbacteria bacterium CG2_30_54_11</name>
    <dbReference type="NCBI Taxonomy" id="1817892"/>
    <lineage>
        <taxon>Bacteria</taxon>
        <taxon>Candidatus Wirthbacteria</taxon>
    </lineage>
</organism>
<dbReference type="PANTHER" id="PTHR42873">
    <property type="entry name" value="RIBOSOMAL RNA LARGE SUBUNIT METHYLTRANSFERASE"/>
    <property type="match status" value="1"/>
</dbReference>
<dbReference type="GO" id="GO:0008168">
    <property type="term" value="F:methyltransferase activity"/>
    <property type="evidence" value="ECO:0007669"/>
    <property type="project" value="UniProtKB-KW"/>
</dbReference>
<dbReference type="Gene3D" id="2.30.130.10">
    <property type="entry name" value="PUA domain"/>
    <property type="match status" value="1"/>
</dbReference>
<evidence type="ECO:0000256" key="6">
    <source>
        <dbReference type="ARBA" id="ARBA00022691"/>
    </source>
</evidence>
<dbReference type="InterPro" id="IPR041532">
    <property type="entry name" value="RlmI-like_PUA"/>
</dbReference>
<keyword evidence="7" id="KW-0694">RNA-binding</keyword>
<dbReference type="InterPro" id="IPR002478">
    <property type="entry name" value="PUA"/>
</dbReference>
<evidence type="ECO:0000256" key="4">
    <source>
        <dbReference type="ARBA" id="ARBA00022603"/>
    </source>
</evidence>
<comment type="subcellular location">
    <subcellularLocation>
        <location evidence="1">Cytoplasm</location>
    </subcellularLocation>
</comment>
<dbReference type="InterPro" id="IPR019614">
    <property type="entry name" value="SAM-dep_methyl-trfase"/>
</dbReference>
<feature type="domain" description="PUA" evidence="9">
    <location>
        <begin position="2"/>
        <end position="76"/>
    </location>
</feature>
<dbReference type="GO" id="GO:0006364">
    <property type="term" value="P:rRNA processing"/>
    <property type="evidence" value="ECO:0007669"/>
    <property type="project" value="UniProtKB-KW"/>
</dbReference>
<evidence type="ECO:0000256" key="2">
    <source>
        <dbReference type="ARBA" id="ARBA00022490"/>
    </source>
</evidence>
<dbReference type="GO" id="GO:0032259">
    <property type="term" value="P:methylation"/>
    <property type="evidence" value="ECO:0007669"/>
    <property type="project" value="UniProtKB-KW"/>
</dbReference>
<dbReference type="GO" id="GO:0003723">
    <property type="term" value="F:RNA binding"/>
    <property type="evidence" value="ECO:0007669"/>
    <property type="project" value="UniProtKB-KW"/>
</dbReference>
<gene>
    <name evidence="10" type="ORF">AUK40_06445</name>
</gene>
<dbReference type="CDD" id="cd11572">
    <property type="entry name" value="RlmI_M_like"/>
    <property type="match status" value="1"/>
</dbReference>
<evidence type="ECO:0000256" key="5">
    <source>
        <dbReference type="ARBA" id="ARBA00022679"/>
    </source>
</evidence>
<evidence type="ECO:0000259" key="9">
    <source>
        <dbReference type="SMART" id="SM00359"/>
    </source>
</evidence>
<protein>
    <recommendedName>
        <fullName evidence="9">PUA domain-containing protein</fullName>
    </recommendedName>
</protein>
<evidence type="ECO:0000256" key="3">
    <source>
        <dbReference type="ARBA" id="ARBA00022552"/>
    </source>
</evidence>
<dbReference type="Gene3D" id="3.40.50.150">
    <property type="entry name" value="Vaccinia Virus protein VP39"/>
    <property type="match status" value="1"/>
</dbReference>
<dbReference type="SUPFAM" id="SSF53335">
    <property type="entry name" value="S-adenosyl-L-methionine-dependent methyltransferases"/>
    <property type="match status" value="1"/>
</dbReference>